<dbReference type="NCBIfam" id="TIGR00778">
    <property type="entry name" value="ahpD_dom"/>
    <property type="match status" value="1"/>
</dbReference>
<reference evidence="3" key="1">
    <citation type="journal article" date="2019" name="Int. J. Syst. Evol. Microbiol.">
        <title>The Global Catalogue of Microorganisms (GCM) 10K type strain sequencing project: providing services to taxonomists for standard genome sequencing and annotation.</title>
        <authorList>
            <consortium name="The Broad Institute Genomics Platform"/>
            <consortium name="The Broad Institute Genome Sequencing Center for Infectious Disease"/>
            <person name="Wu L."/>
            <person name="Ma J."/>
        </authorList>
    </citation>
    <scope>NUCLEOTIDE SEQUENCE [LARGE SCALE GENOMIC DNA]</scope>
    <source>
        <strain evidence="3">CCUG 54950</strain>
    </source>
</reference>
<keyword evidence="3" id="KW-1185">Reference proteome</keyword>
<feature type="domain" description="Carboxymuconolactone decarboxylase-like" evidence="1">
    <location>
        <begin position="12"/>
        <end position="93"/>
    </location>
</feature>
<sequence>MQLRLDHYKANPGVYRLMLTMETFIKEQQLDPVLYELIKIRASQLNRCAYCIDMHIRDLRKMGETEERIALLSVWREVPYYTAAERAVLHLTEVVTELSQQGVPQAVYDEMLEHYSEQQFMTILTAINTINCWNRIGVATGMFPGCRDK</sequence>
<dbReference type="PANTHER" id="PTHR34846:SF10">
    <property type="entry name" value="CYTOPLASMIC PROTEIN"/>
    <property type="match status" value="1"/>
</dbReference>
<dbReference type="InterPro" id="IPR029032">
    <property type="entry name" value="AhpD-like"/>
</dbReference>
<protein>
    <submittedName>
        <fullName evidence="2">Carboxymuconolactone decarboxylase family protein</fullName>
    </submittedName>
</protein>
<evidence type="ECO:0000313" key="3">
    <source>
        <dbReference type="Proteomes" id="UP001597233"/>
    </source>
</evidence>
<name>A0ABW4RM99_9BACL</name>
<dbReference type="InterPro" id="IPR003779">
    <property type="entry name" value="CMD-like"/>
</dbReference>
<accession>A0ABW4RM99</accession>
<dbReference type="InterPro" id="IPR004675">
    <property type="entry name" value="AhpD_core"/>
</dbReference>
<evidence type="ECO:0000259" key="1">
    <source>
        <dbReference type="Pfam" id="PF02627"/>
    </source>
</evidence>
<comment type="caution">
    <text evidence="2">The sequence shown here is derived from an EMBL/GenBank/DDBJ whole genome shotgun (WGS) entry which is preliminary data.</text>
</comment>
<evidence type="ECO:0000313" key="2">
    <source>
        <dbReference type="EMBL" id="MFD1887426.1"/>
    </source>
</evidence>
<dbReference type="RefSeq" id="WP_347325091.1">
    <property type="nucleotide sequence ID" value="NZ_JBCGUH010000005.1"/>
</dbReference>
<organism evidence="2 3">
    <name type="scientific">Paenibacillus wenxiniae</name>
    <dbReference type="NCBI Taxonomy" id="1636843"/>
    <lineage>
        <taxon>Bacteria</taxon>
        <taxon>Bacillati</taxon>
        <taxon>Bacillota</taxon>
        <taxon>Bacilli</taxon>
        <taxon>Bacillales</taxon>
        <taxon>Paenibacillaceae</taxon>
        <taxon>Paenibacillus</taxon>
    </lineage>
</organism>
<dbReference type="Proteomes" id="UP001597233">
    <property type="component" value="Unassembled WGS sequence"/>
</dbReference>
<dbReference type="EMBL" id="JBHUEH010000023">
    <property type="protein sequence ID" value="MFD1887426.1"/>
    <property type="molecule type" value="Genomic_DNA"/>
</dbReference>
<dbReference type="Gene3D" id="1.20.1290.10">
    <property type="entry name" value="AhpD-like"/>
    <property type="match status" value="1"/>
</dbReference>
<dbReference type="SUPFAM" id="SSF69118">
    <property type="entry name" value="AhpD-like"/>
    <property type="match status" value="1"/>
</dbReference>
<dbReference type="PANTHER" id="PTHR34846">
    <property type="entry name" value="4-CARBOXYMUCONOLACTONE DECARBOXYLASE FAMILY PROTEIN (AFU_ORTHOLOGUE AFUA_6G11590)"/>
    <property type="match status" value="1"/>
</dbReference>
<proteinExistence type="predicted"/>
<dbReference type="Pfam" id="PF02627">
    <property type="entry name" value="CMD"/>
    <property type="match status" value="1"/>
</dbReference>
<gene>
    <name evidence="2" type="ORF">ACFSC9_18170</name>
</gene>